<keyword evidence="7" id="KW-0411">Iron-sulfur</keyword>
<evidence type="ECO:0000256" key="4">
    <source>
        <dbReference type="ARBA" id="ARBA00022694"/>
    </source>
</evidence>
<accession>A0A9W5WVY1</accession>
<gene>
    <name evidence="11" type="ORF">BaOVIS_027530</name>
</gene>
<proteinExistence type="predicted"/>
<feature type="domain" description="Radical SAM core" evidence="10">
    <location>
        <begin position="374"/>
        <end position="623"/>
    </location>
</feature>
<dbReference type="Pfam" id="PF04055">
    <property type="entry name" value="Radical_SAM"/>
    <property type="match status" value="1"/>
</dbReference>
<keyword evidence="2" id="KW-0004">4Fe-4S</keyword>
<dbReference type="GO" id="GO:0031591">
    <property type="term" value="P:wybutosine biosynthetic process"/>
    <property type="evidence" value="ECO:0007669"/>
    <property type="project" value="TreeGrafter"/>
</dbReference>
<sequence length="729" mass="82508">MLPSIVFAYDEDEGRIGPCYDLVESLCREFANFDVQCSSLPLSSLYRTELDKSSRQTENTSVDHDDDITCKLIQLAQCSTHRKVPCSLSTLVLIVDSKQCTESLKQFVATLQDWVTDFRISKTLLNGLHFVSVACIDYTGTTVGSGPNGEVSSILLAIDEAMKTLGANLLIKERTCFGGRDIGQIVTFTNLVQEAWDSITHIVPRSAASVNENIQTADGNQLVHNVPKKHKIGQHQSTDCSPAHSSNPNDCGCCMNTSSNPQQDAKNSPTCCETRTHNSADHKPTCLCFESSAPEDHISDSDHQSGDLNVMMCTQEDDIENIGNNNGRMVSEVQRQSLIKQGYRLIGDHSAIKLCRWTKARVRGHGGCYKHTFYGIKSNQCMEMTPSLACANKCVFCWRHHTNPVATRWKWPSDDPEFLAKESVNAHLKLIKELRGIFDTKGERLTEAMNVRHCALSLVGEPIMYPQINDLLLELHQRQISTFLVTNAQFPKEMEHLRQVTQLYLSIDAADETSLKTTDRPLFRDFWARFQRCIRLLKTRKERTVFRLTLVKHFSITDQQDEISDYARLIELGEPDFIEIKAVTFCGTVHDNAITMKNVPWHDEVILITFKYIVAQVIRYAEALVTASPFTREHYGIACEHRHSCCVLIAKKSYRVNGRWHTWIDYDKFHELAMSGREFHGIEYSIETPEWALFGSKEEGFDPVDTRVYTKGRRKLPGPPAVRPSEAPM</sequence>
<dbReference type="InterPro" id="IPR034556">
    <property type="entry name" value="tRNA_wybutosine-synthase"/>
</dbReference>
<dbReference type="GO" id="GO:0046872">
    <property type="term" value="F:metal ion binding"/>
    <property type="evidence" value="ECO:0007669"/>
    <property type="project" value="UniProtKB-KW"/>
</dbReference>
<dbReference type="PANTHER" id="PTHR13930:SF0">
    <property type="entry name" value="S-ADENOSYL-L-METHIONINE-DEPENDENT TRNA 4-DEMETHYLWYOSINE SYNTHASE TYW1-RELATED"/>
    <property type="match status" value="1"/>
</dbReference>
<keyword evidence="12" id="KW-1185">Reference proteome</keyword>
<evidence type="ECO:0000256" key="2">
    <source>
        <dbReference type="ARBA" id="ARBA00022485"/>
    </source>
</evidence>
<name>A0A9W5WVY1_BABOV</name>
<dbReference type="InterPro" id="IPR007197">
    <property type="entry name" value="rSAM"/>
</dbReference>
<evidence type="ECO:0000256" key="1">
    <source>
        <dbReference type="ARBA" id="ARBA00001966"/>
    </source>
</evidence>
<dbReference type="GO" id="GO:0051539">
    <property type="term" value="F:4 iron, 4 sulfur cluster binding"/>
    <property type="evidence" value="ECO:0007669"/>
    <property type="project" value="UniProtKB-KW"/>
</dbReference>
<dbReference type="SUPFAM" id="SSF102114">
    <property type="entry name" value="Radical SAM enzymes"/>
    <property type="match status" value="1"/>
</dbReference>
<keyword evidence="8" id="KW-0456">Lyase</keyword>
<evidence type="ECO:0000313" key="12">
    <source>
        <dbReference type="Proteomes" id="UP001057455"/>
    </source>
</evidence>
<keyword evidence="4" id="KW-0819">tRNA processing</keyword>
<protein>
    <submittedName>
        <fullName evidence="11">tRNA wybutosine-synthesizing 1 homolog</fullName>
    </submittedName>
</protein>
<dbReference type="InterPro" id="IPR013785">
    <property type="entry name" value="Aldolase_TIM"/>
</dbReference>
<dbReference type="Gene3D" id="3.20.20.70">
    <property type="entry name" value="Aldolase class I"/>
    <property type="match status" value="1"/>
</dbReference>
<reference evidence="11" key="1">
    <citation type="submission" date="2019-12" db="EMBL/GenBank/DDBJ databases">
        <title>Genome sequence of Babesia ovis.</title>
        <authorList>
            <person name="Yamagishi J."/>
            <person name="Sevinc F."/>
            <person name="Xuan X."/>
        </authorList>
    </citation>
    <scope>NUCLEOTIDE SEQUENCE</scope>
    <source>
        <strain evidence="11">Selcuk</strain>
    </source>
</reference>
<keyword evidence="3" id="KW-0949">S-adenosyl-L-methionine</keyword>
<evidence type="ECO:0000313" key="11">
    <source>
        <dbReference type="EMBL" id="GFE55349.1"/>
    </source>
</evidence>
<dbReference type="OrthoDB" id="271553at2759"/>
<dbReference type="AlphaFoldDB" id="A0A9W5WVY1"/>
<organism evidence="11 12">
    <name type="scientific">Babesia ovis</name>
    <dbReference type="NCBI Taxonomy" id="5869"/>
    <lineage>
        <taxon>Eukaryota</taxon>
        <taxon>Sar</taxon>
        <taxon>Alveolata</taxon>
        <taxon>Apicomplexa</taxon>
        <taxon>Aconoidasida</taxon>
        <taxon>Piroplasmida</taxon>
        <taxon>Babesiidae</taxon>
        <taxon>Babesia</taxon>
    </lineage>
</organism>
<evidence type="ECO:0000259" key="10">
    <source>
        <dbReference type="PROSITE" id="PS51918"/>
    </source>
</evidence>
<dbReference type="GO" id="GO:0102521">
    <property type="term" value="F:tRNA-4-demethylwyosine synthase activity"/>
    <property type="evidence" value="ECO:0007669"/>
    <property type="project" value="UniProtKB-EC"/>
</dbReference>
<evidence type="ECO:0000256" key="7">
    <source>
        <dbReference type="ARBA" id="ARBA00023014"/>
    </source>
</evidence>
<dbReference type="SFLD" id="SFLDS00029">
    <property type="entry name" value="Radical_SAM"/>
    <property type="match status" value="1"/>
</dbReference>
<dbReference type="EMBL" id="BLIY01000020">
    <property type="protein sequence ID" value="GFE55349.1"/>
    <property type="molecule type" value="Genomic_DNA"/>
</dbReference>
<dbReference type="Proteomes" id="UP001057455">
    <property type="component" value="Unassembled WGS sequence"/>
</dbReference>
<evidence type="ECO:0000256" key="9">
    <source>
        <dbReference type="ARBA" id="ARBA00049466"/>
    </source>
</evidence>
<evidence type="ECO:0000256" key="8">
    <source>
        <dbReference type="ARBA" id="ARBA00023239"/>
    </source>
</evidence>
<comment type="catalytic activity">
    <reaction evidence="9">
        <text>N(1)-methylguanosine(37) in tRNA(Phe) + pyruvate + S-adenosyl-L-methionine = 4-demethylwyosine(37) in tRNA(Phe) + 5'-deoxyadenosine + L-methionine + CO2 + H2O</text>
        <dbReference type="Rhea" id="RHEA:36347"/>
        <dbReference type="Rhea" id="RHEA-COMP:10164"/>
        <dbReference type="Rhea" id="RHEA-COMP:10165"/>
        <dbReference type="ChEBI" id="CHEBI:15361"/>
        <dbReference type="ChEBI" id="CHEBI:15377"/>
        <dbReference type="ChEBI" id="CHEBI:16526"/>
        <dbReference type="ChEBI" id="CHEBI:17319"/>
        <dbReference type="ChEBI" id="CHEBI:57844"/>
        <dbReference type="ChEBI" id="CHEBI:59789"/>
        <dbReference type="ChEBI" id="CHEBI:64315"/>
        <dbReference type="ChEBI" id="CHEBI:73542"/>
        <dbReference type="EC" id="4.1.3.44"/>
    </reaction>
</comment>
<dbReference type="SFLD" id="SFLDF00284">
    <property type="entry name" value="tRNA_wybutosine-synthesizing"/>
    <property type="match status" value="1"/>
</dbReference>
<dbReference type="SFLD" id="SFLDG01071">
    <property type="entry name" value="tRNA_wybutosine-synthesizing"/>
    <property type="match status" value="1"/>
</dbReference>
<dbReference type="CDD" id="cd01335">
    <property type="entry name" value="Radical_SAM"/>
    <property type="match status" value="1"/>
</dbReference>
<evidence type="ECO:0000256" key="3">
    <source>
        <dbReference type="ARBA" id="ARBA00022691"/>
    </source>
</evidence>
<keyword evidence="5" id="KW-0479">Metal-binding</keyword>
<evidence type="ECO:0000256" key="6">
    <source>
        <dbReference type="ARBA" id="ARBA00023004"/>
    </source>
</evidence>
<comment type="cofactor">
    <cofactor evidence="1">
        <name>[4Fe-4S] cluster</name>
        <dbReference type="ChEBI" id="CHEBI:49883"/>
    </cofactor>
</comment>
<evidence type="ECO:0000256" key="5">
    <source>
        <dbReference type="ARBA" id="ARBA00022723"/>
    </source>
</evidence>
<dbReference type="PROSITE" id="PS51918">
    <property type="entry name" value="RADICAL_SAM"/>
    <property type="match status" value="1"/>
</dbReference>
<comment type="caution">
    <text evidence="11">The sequence shown here is derived from an EMBL/GenBank/DDBJ whole genome shotgun (WGS) entry which is preliminary data.</text>
</comment>
<keyword evidence="6" id="KW-0408">Iron</keyword>
<dbReference type="Pfam" id="PF08608">
    <property type="entry name" value="Wyosine_form"/>
    <property type="match status" value="1"/>
</dbReference>
<dbReference type="PANTHER" id="PTHR13930">
    <property type="entry name" value="S-ADENOSYL-L-METHIONINE-DEPENDENT TRNA 4-DEMETHYLWYOSINE SYNTHASE"/>
    <property type="match status" value="1"/>
</dbReference>
<dbReference type="InterPro" id="IPR058240">
    <property type="entry name" value="rSAM_sf"/>
</dbReference>
<dbReference type="InterPro" id="IPR013917">
    <property type="entry name" value="tRNA_wybutosine-synth"/>
</dbReference>